<dbReference type="Proteomes" id="UP000288716">
    <property type="component" value="Unassembled WGS sequence"/>
</dbReference>
<evidence type="ECO:0000313" key="4">
    <source>
        <dbReference type="Proteomes" id="UP000288716"/>
    </source>
</evidence>
<feature type="domain" description="C2H2-type" evidence="2">
    <location>
        <begin position="212"/>
        <end position="240"/>
    </location>
</feature>
<evidence type="ECO:0000256" key="1">
    <source>
        <dbReference type="PROSITE-ProRule" id="PRU00042"/>
    </source>
</evidence>
<dbReference type="VEuPathDB" id="VectorBase:LDEU012142"/>
<keyword evidence="1" id="KW-0479">Metal-binding</keyword>
<keyword evidence="4" id="KW-1185">Reference proteome</keyword>
<dbReference type="SUPFAM" id="SSF57667">
    <property type="entry name" value="beta-beta-alpha zinc fingers"/>
    <property type="match status" value="1"/>
</dbReference>
<evidence type="ECO:0000313" key="3">
    <source>
        <dbReference type="EMBL" id="RWS19898.1"/>
    </source>
</evidence>
<evidence type="ECO:0000259" key="2">
    <source>
        <dbReference type="PROSITE" id="PS50157"/>
    </source>
</evidence>
<proteinExistence type="predicted"/>
<protein>
    <recommendedName>
        <fullName evidence="2">C2H2-type domain-containing protein</fullName>
    </recommendedName>
</protein>
<dbReference type="InterPro" id="IPR013087">
    <property type="entry name" value="Znf_C2H2_type"/>
</dbReference>
<dbReference type="GO" id="GO:0008270">
    <property type="term" value="F:zinc ion binding"/>
    <property type="evidence" value="ECO:0007669"/>
    <property type="project" value="UniProtKB-KW"/>
</dbReference>
<dbReference type="PROSITE" id="PS50157">
    <property type="entry name" value="ZINC_FINGER_C2H2_2"/>
    <property type="match status" value="2"/>
</dbReference>
<name>A0A443RXL5_9ACAR</name>
<sequence>MSENIITPTTSAIRNESENVCCQISEPPPESNYYISSQNIASCSLNCKDSNNYNVSNDQRNKILNEQTETKQMNMDVIITPIGESISFENYITLPAQRNETKQSFGQNEHESYGTGFEYIGASKFLNYNNSANSELESFESINANYSTIARNRRRCMVKSKEPKHLLNKAENDSAMSHESEIFICPDCGEEYDQCLLLLRHVQLVHEDPQFHICNICDKQFSTKNILRRHMCGVHLEKVSIRK</sequence>
<dbReference type="AlphaFoldDB" id="A0A443RXL5"/>
<feature type="domain" description="C2H2-type" evidence="2">
    <location>
        <begin position="183"/>
        <end position="211"/>
    </location>
</feature>
<dbReference type="PROSITE" id="PS00028">
    <property type="entry name" value="ZINC_FINGER_C2H2_1"/>
    <property type="match status" value="2"/>
</dbReference>
<organism evidence="3 4">
    <name type="scientific">Leptotrombidium deliense</name>
    <dbReference type="NCBI Taxonomy" id="299467"/>
    <lineage>
        <taxon>Eukaryota</taxon>
        <taxon>Metazoa</taxon>
        <taxon>Ecdysozoa</taxon>
        <taxon>Arthropoda</taxon>
        <taxon>Chelicerata</taxon>
        <taxon>Arachnida</taxon>
        <taxon>Acari</taxon>
        <taxon>Acariformes</taxon>
        <taxon>Trombidiformes</taxon>
        <taxon>Prostigmata</taxon>
        <taxon>Anystina</taxon>
        <taxon>Parasitengona</taxon>
        <taxon>Trombiculoidea</taxon>
        <taxon>Trombiculidae</taxon>
        <taxon>Leptotrombidium</taxon>
    </lineage>
</organism>
<dbReference type="InterPro" id="IPR036236">
    <property type="entry name" value="Znf_C2H2_sf"/>
</dbReference>
<dbReference type="SMART" id="SM00355">
    <property type="entry name" value="ZnF_C2H2"/>
    <property type="match status" value="2"/>
</dbReference>
<dbReference type="OrthoDB" id="40579at2759"/>
<accession>A0A443RXL5</accession>
<reference evidence="3 4" key="1">
    <citation type="journal article" date="2018" name="Gigascience">
        <title>Genomes of trombidid mites reveal novel predicted allergens and laterally-transferred genes associated with secondary metabolism.</title>
        <authorList>
            <person name="Dong X."/>
            <person name="Chaisiri K."/>
            <person name="Xia D."/>
            <person name="Armstrong S.D."/>
            <person name="Fang Y."/>
            <person name="Donnelly M.J."/>
            <person name="Kadowaki T."/>
            <person name="McGarry J.W."/>
            <person name="Darby A.C."/>
            <person name="Makepeace B.L."/>
        </authorList>
    </citation>
    <scope>NUCLEOTIDE SEQUENCE [LARGE SCALE GENOMIC DNA]</scope>
    <source>
        <strain evidence="3">UoL-UT</strain>
    </source>
</reference>
<gene>
    <name evidence="3" type="ORF">B4U80_14354</name>
</gene>
<comment type="caution">
    <text evidence="3">The sequence shown here is derived from an EMBL/GenBank/DDBJ whole genome shotgun (WGS) entry which is preliminary data.</text>
</comment>
<dbReference type="EMBL" id="NCKV01021776">
    <property type="protein sequence ID" value="RWS19898.1"/>
    <property type="molecule type" value="Genomic_DNA"/>
</dbReference>
<dbReference type="Gene3D" id="3.30.160.60">
    <property type="entry name" value="Classic Zinc Finger"/>
    <property type="match status" value="1"/>
</dbReference>
<keyword evidence="1" id="KW-0863">Zinc-finger</keyword>
<keyword evidence="1" id="KW-0862">Zinc</keyword>